<dbReference type="InterPro" id="IPR001940">
    <property type="entry name" value="Peptidase_S1C"/>
</dbReference>
<keyword evidence="4" id="KW-0677">Repeat</keyword>
<evidence type="ECO:0000256" key="4">
    <source>
        <dbReference type="ARBA" id="ARBA00022737"/>
    </source>
</evidence>
<feature type="domain" description="PDZ" evidence="9">
    <location>
        <begin position="290"/>
        <end position="342"/>
    </location>
</feature>
<keyword evidence="5" id="KW-0378">Hydrolase</keyword>
<dbReference type="RefSeq" id="WP_072788111.1">
    <property type="nucleotide sequence ID" value="NZ_FRCX01000012.1"/>
</dbReference>
<dbReference type="CDD" id="cd10839">
    <property type="entry name" value="cpPDZ1_DegP-like"/>
    <property type="match status" value="1"/>
</dbReference>
<dbReference type="InterPro" id="IPR036034">
    <property type="entry name" value="PDZ_sf"/>
</dbReference>
<keyword evidence="6" id="KW-0720">Serine protease</keyword>
<feature type="active site" description="Charge relay system" evidence="7">
    <location>
        <position position="234"/>
    </location>
</feature>
<name>A0A1M7TBJ1_9BURK</name>
<dbReference type="PANTHER" id="PTHR22939">
    <property type="entry name" value="SERINE PROTEASE FAMILY S1C HTRA-RELATED"/>
    <property type="match status" value="1"/>
</dbReference>
<dbReference type="PRINTS" id="PR00834">
    <property type="entry name" value="PROTEASES2C"/>
</dbReference>
<feature type="active site" description="Charge relay system" evidence="7">
    <location>
        <position position="130"/>
    </location>
</feature>
<dbReference type="AlphaFoldDB" id="A0A1M7TBJ1"/>
<proteinExistence type="inferred from homology"/>
<dbReference type="SUPFAM" id="SSF50156">
    <property type="entry name" value="PDZ domain-like"/>
    <property type="match status" value="1"/>
</dbReference>
<dbReference type="Pfam" id="PF13180">
    <property type="entry name" value="PDZ_2"/>
    <property type="match status" value="1"/>
</dbReference>
<evidence type="ECO:0000256" key="2">
    <source>
        <dbReference type="ARBA" id="ARBA00022670"/>
    </source>
</evidence>
<keyword evidence="2 10" id="KW-0645">Protease</keyword>
<keyword evidence="3" id="KW-0732">Signal</keyword>
<dbReference type="SUPFAM" id="SSF50494">
    <property type="entry name" value="Trypsin-like serine proteases"/>
    <property type="match status" value="1"/>
</dbReference>
<dbReference type="PANTHER" id="PTHR22939:SF129">
    <property type="entry name" value="SERINE PROTEASE HTRA2, MITOCHONDRIAL"/>
    <property type="match status" value="1"/>
</dbReference>
<dbReference type="GO" id="GO:0006508">
    <property type="term" value="P:proteolysis"/>
    <property type="evidence" value="ECO:0007669"/>
    <property type="project" value="UniProtKB-KW"/>
</dbReference>
<dbReference type="STRING" id="551987.SAMN05192549_112101"/>
<evidence type="ECO:0000313" key="10">
    <source>
        <dbReference type="EMBL" id="SHN68075.1"/>
    </source>
</evidence>
<dbReference type="Pfam" id="PF13365">
    <property type="entry name" value="Trypsin_2"/>
    <property type="match status" value="1"/>
</dbReference>
<reference evidence="11" key="1">
    <citation type="submission" date="2016-11" db="EMBL/GenBank/DDBJ databases">
        <authorList>
            <person name="Varghese N."/>
            <person name="Submissions S."/>
        </authorList>
    </citation>
    <scope>NUCLEOTIDE SEQUENCE [LARGE SCALE GENOMIC DNA]</scope>
    <source>
        <strain evidence="11">Sac-22</strain>
    </source>
</reference>
<accession>A0A1M7TBJ1</accession>
<dbReference type="Proteomes" id="UP000184339">
    <property type="component" value="Unassembled WGS sequence"/>
</dbReference>
<feature type="active site" description="Charge relay system" evidence="7">
    <location>
        <position position="160"/>
    </location>
</feature>
<sequence length="386" mass="40640">MRRLWLLFAQTVTVVLALYFVYMAVGRERPAPVRVQQMGNTDHPAAMLEAGPAKPPVSAVGSYRAAAARAMPAVVNIITSKKPKRGKHPLLRDPFFKKFFGDRDEDSDDESSLGSGVIVSGQGYILTNNHVVEAADEIEVVLADGRKAAAKLVGTDPETDLAVIKITLDKLPVIVLGQAEQAQVGDVVLAIGNPFGVGQTVTMGIISALGRNNLHINHFENFIQTDAAINFGNSGGALVDANGNLLGINSAIYSQTGGSVGIGFAIPVSTAKNVMEAIIKTGHVVRGWIGVETQEITPELAASFGLTRQNGAIIAGVVRNGPADKGGMKPGDILLSVDDKPVADTNSMLNLIAQLAPGGKAKMTVLRKNRETTLDITVGKRPANAK</sequence>
<dbReference type="InterPro" id="IPR001478">
    <property type="entry name" value="PDZ"/>
</dbReference>
<evidence type="ECO:0000256" key="3">
    <source>
        <dbReference type="ARBA" id="ARBA00022729"/>
    </source>
</evidence>
<dbReference type="EMBL" id="FRCX01000012">
    <property type="protein sequence ID" value="SHN68075.1"/>
    <property type="molecule type" value="Genomic_DNA"/>
</dbReference>
<keyword evidence="11" id="KW-1185">Reference proteome</keyword>
<dbReference type="SMART" id="SM00228">
    <property type="entry name" value="PDZ"/>
    <property type="match status" value="1"/>
</dbReference>
<dbReference type="InterPro" id="IPR011782">
    <property type="entry name" value="Pept_S1C_Do"/>
</dbReference>
<gene>
    <name evidence="10" type="ORF">SAMN05192549_112101</name>
</gene>
<protein>
    <submittedName>
        <fullName evidence="10">Serine protease DegQ</fullName>
    </submittedName>
</protein>
<dbReference type="PROSITE" id="PS50106">
    <property type="entry name" value="PDZ"/>
    <property type="match status" value="1"/>
</dbReference>
<evidence type="ECO:0000259" key="9">
    <source>
        <dbReference type="PROSITE" id="PS50106"/>
    </source>
</evidence>
<dbReference type="Gene3D" id="2.30.42.10">
    <property type="match status" value="1"/>
</dbReference>
<evidence type="ECO:0000256" key="1">
    <source>
        <dbReference type="ARBA" id="ARBA00010541"/>
    </source>
</evidence>
<feature type="binding site" evidence="8">
    <location>
        <position position="130"/>
    </location>
    <ligand>
        <name>substrate</name>
    </ligand>
</feature>
<evidence type="ECO:0000256" key="5">
    <source>
        <dbReference type="ARBA" id="ARBA00022801"/>
    </source>
</evidence>
<dbReference type="InterPro" id="IPR009003">
    <property type="entry name" value="Peptidase_S1_PA"/>
</dbReference>
<dbReference type="Gene3D" id="2.40.10.120">
    <property type="match status" value="1"/>
</dbReference>
<organism evidence="10 11">
    <name type="scientific">Duganella sacchari</name>
    <dbReference type="NCBI Taxonomy" id="551987"/>
    <lineage>
        <taxon>Bacteria</taxon>
        <taxon>Pseudomonadati</taxon>
        <taxon>Pseudomonadota</taxon>
        <taxon>Betaproteobacteria</taxon>
        <taxon>Burkholderiales</taxon>
        <taxon>Oxalobacteraceae</taxon>
        <taxon>Telluria group</taxon>
        <taxon>Duganella</taxon>
    </lineage>
</organism>
<dbReference type="OrthoDB" id="9758917at2"/>
<evidence type="ECO:0000256" key="7">
    <source>
        <dbReference type="PIRSR" id="PIRSR611782-1"/>
    </source>
</evidence>
<evidence type="ECO:0000313" key="11">
    <source>
        <dbReference type="Proteomes" id="UP000184339"/>
    </source>
</evidence>
<dbReference type="NCBIfam" id="TIGR02037">
    <property type="entry name" value="degP_htrA_DO"/>
    <property type="match status" value="1"/>
</dbReference>
<dbReference type="GO" id="GO:0004252">
    <property type="term" value="F:serine-type endopeptidase activity"/>
    <property type="evidence" value="ECO:0007669"/>
    <property type="project" value="InterPro"/>
</dbReference>
<feature type="binding site" evidence="8">
    <location>
        <position position="160"/>
    </location>
    <ligand>
        <name>substrate</name>
    </ligand>
</feature>
<feature type="binding site" evidence="8">
    <location>
        <begin position="232"/>
        <end position="234"/>
    </location>
    <ligand>
        <name>substrate</name>
    </ligand>
</feature>
<evidence type="ECO:0000256" key="6">
    <source>
        <dbReference type="ARBA" id="ARBA00022825"/>
    </source>
</evidence>
<comment type="similarity">
    <text evidence="1">Belongs to the peptidase S1C family.</text>
</comment>
<evidence type="ECO:0000256" key="8">
    <source>
        <dbReference type="PIRSR" id="PIRSR611782-2"/>
    </source>
</evidence>